<evidence type="ECO:0000313" key="1">
    <source>
        <dbReference type="EMBL" id="KAG7328971.1"/>
    </source>
</evidence>
<keyword evidence="2" id="KW-1185">Reference proteome</keyword>
<proteinExistence type="predicted"/>
<dbReference type="Proteomes" id="UP000824219">
    <property type="component" value="Linkage Group LG08"/>
</dbReference>
<gene>
    <name evidence="1" type="ORF">KOW79_007145</name>
</gene>
<protein>
    <submittedName>
        <fullName evidence="1">Uncharacterized protein</fullName>
    </submittedName>
</protein>
<name>A0A9D3SLF3_9TELE</name>
<dbReference type="EMBL" id="JAHKSW010000008">
    <property type="protein sequence ID" value="KAG7328971.1"/>
    <property type="molecule type" value="Genomic_DNA"/>
</dbReference>
<dbReference type="OrthoDB" id="6369810at2759"/>
<accession>A0A9D3SLF3</accession>
<organism evidence="1 2">
    <name type="scientific">Hemibagrus wyckioides</name>
    <dbReference type="NCBI Taxonomy" id="337641"/>
    <lineage>
        <taxon>Eukaryota</taxon>
        <taxon>Metazoa</taxon>
        <taxon>Chordata</taxon>
        <taxon>Craniata</taxon>
        <taxon>Vertebrata</taxon>
        <taxon>Euteleostomi</taxon>
        <taxon>Actinopterygii</taxon>
        <taxon>Neopterygii</taxon>
        <taxon>Teleostei</taxon>
        <taxon>Ostariophysi</taxon>
        <taxon>Siluriformes</taxon>
        <taxon>Bagridae</taxon>
        <taxon>Hemibagrus</taxon>
    </lineage>
</organism>
<comment type="caution">
    <text evidence="1">The sequence shown here is derived from an EMBL/GenBank/DDBJ whole genome shotgun (WGS) entry which is preliminary data.</text>
</comment>
<sequence length="136" mass="15727">MFGDTKCDELHYFICHITHPVREQQIMRLQIKSDDSVSDSAMQSTILDLIMKKLEEHGMLKNTTVTWRVLSNAPPVREKQILRIQVKSDLSIFDSGVQSAILELVKQKLDENSMMENTTVAWRVKSDGQIFYKKNN</sequence>
<dbReference type="AlphaFoldDB" id="A0A9D3SLF3"/>
<reference evidence="1 2" key="1">
    <citation type="submission" date="2021-06" db="EMBL/GenBank/DDBJ databases">
        <title>Chromosome-level genome assembly of the red-tail catfish (Hemibagrus wyckioides).</title>
        <authorList>
            <person name="Shao F."/>
        </authorList>
    </citation>
    <scope>NUCLEOTIDE SEQUENCE [LARGE SCALE GENOMIC DNA]</scope>
    <source>
        <strain evidence="1">EC202008001</strain>
        <tissue evidence="1">Blood</tissue>
    </source>
</reference>
<evidence type="ECO:0000313" key="2">
    <source>
        <dbReference type="Proteomes" id="UP000824219"/>
    </source>
</evidence>